<dbReference type="InterPro" id="IPR040756">
    <property type="entry name" value="Peptidase_M61_N"/>
</dbReference>
<dbReference type="Pfam" id="PF17899">
    <property type="entry name" value="Peptidase_M61_N"/>
    <property type="match status" value="1"/>
</dbReference>
<dbReference type="SUPFAM" id="SSF50156">
    <property type="entry name" value="PDZ domain-like"/>
    <property type="match status" value="1"/>
</dbReference>
<organism evidence="2 3">
    <name type="scientific">Alteromonas gracilis</name>
    <dbReference type="NCBI Taxonomy" id="1479524"/>
    <lineage>
        <taxon>Bacteria</taxon>
        <taxon>Pseudomonadati</taxon>
        <taxon>Pseudomonadota</taxon>
        <taxon>Gammaproteobacteria</taxon>
        <taxon>Alteromonadales</taxon>
        <taxon>Alteromonadaceae</taxon>
        <taxon>Alteromonas/Salinimonas group</taxon>
        <taxon>Alteromonas</taxon>
    </lineage>
</organism>
<dbReference type="Proteomes" id="UP000239539">
    <property type="component" value="Unassembled WGS sequence"/>
</dbReference>
<comment type="caution">
    <text evidence="2">The sequence shown here is derived from an EMBL/GenBank/DDBJ whole genome shotgun (WGS) entry which is preliminary data.</text>
</comment>
<gene>
    <name evidence="2" type="ORF">C6Y39_10990</name>
</gene>
<proteinExistence type="predicted"/>
<protein>
    <submittedName>
        <fullName evidence="2">Protease</fullName>
    </submittedName>
</protein>
<dbReference type="Pfam" id="PF05299">
    <property type="entry name" value="Peptidase_M61"/>
    <property type="match status" value="1"/>
</dbReference>
<dbReference type="InterPro" id="IPR036034">
    <property type="entry name" value="PDZ_sf"/>
</dbReference>
<sequence>MPSVLHYTLTIANWRAHQFTVTLDIPEHSKNMLELSLPSWIPGSYMVRDFAKSIIDINVTTGANSENEHLSMLPLVKLDKQTWRVETQGKPCTIRYSVYANDLSIRSAFMNDQYAFINGTSAFLSVSEFENARCELDIQLNENDPDITDWKAYTSMPTRADSASSSEWHFVAQSYDEFIDHPIYVGIADTHCFNVDGVSFTLLFSGNNNIDYERIAKDLTPICKHHLDLFGAPRAIDNYLFMTLLADNGFGGLEHKYSTALLYPRFDLPQVGETGKKTDSYITFLSLCSHEFFHTWHVKRIKPNVMVKPDLSQETYTNQLWIYEGFTSFYDDVTLARTGVIEPQKYLDIVAQNVSRLLQNAGRLKQTAAESSFDAWTKFYKQDASATNNIVSYYTKGGIIALGLDLLLRRESANKVSLDMLMQLLWQNYGIEEKGTPDNVIQDLCKTHFDIDVSAYLDQVVYGTDDVALASLVSEMGVDFHTRPRVSSDDKGGLTSQPAVINQLGATLKPASFGLTVVQVFEGLAAMDAGILLNDVIIALDGHVVNAQKFQRLLDNAQASTVEMTLIRDGRLLTLPLDVVKARADMAYFTITDQQKLSKWLAR</sequence>
<dbReference type="InterPro" id="IPR024191">
    <property type="entry name" value="Peptidase_M61"/>
</dbReference>
<dbReference type="EMBL" id="PVNO01000025">
    <property type="protein sequence ID" value="PRO69071.1"/>
    <property type="molecule type" value="Genomic_DNA"/>
</dbReference>
<dbReference type="InterPro" id="IPR007963">
    <property type="entry name" value="Peptidase_M61_catalytic"/>
</dbReference>
<dbReference type="GO" id="GO:0006508">
    <property type="term" value="P:proteolysis"/>
    <property type="evidence" value="ECO:0007669"/>
    <property type="project" value="UniProtKB-KW"/>
</dbReference>
<dbReference type="Gene3D" id="1.10.390.10">
    <property type="entry name" value="Neutral Protease Domain 2"/>
    <property type="match status" value="1"/>
</dbReference>
<dbReference type="SUPFAM" id="SSF55486">
    <property type="entry name" value="Metalloproteases ('zincins'), catalytic domain"/>
    <property type="match status" value="1"/>
</dbReference>
<dbReference type="InterPro" id="IPR001478">
    <property type="entry name" value="PDZ"/>
</dbReference>
<dbReference type="RefSeq" id="WP_105931477.1">
    <property type="nucleotide sequence ID" value="NZ_PVNO01000025.1"/>
</dbReference>
<keyword evidence="3" id="KW-1185">Reference proteome</keyword>
<dbReference type="InterPro" id="IPR027268">
    <property type="entry name" value="Peptidase_M4/M1_CTD_sf"/>
</dbReference>
<feature type="domain" description="PDZ" evidence="1">
    <location>
        <begin position="502"/>
        <end position="570"/>
    </location>
</feature>
<evidence type="ECO:0000313" key="2">
    <source>
        <dbReference type="EMBL" id="PRO69071.1"/>
    </source>
</evidence>
<keyword evidence="2" id="KW-0378">Hydrolase</keyword>
<name>A0ABX5CRI0_9ALTE</name>
<dbReference type="PIRSF" id="PIRSF016493">
    <property type="entry name" value="Glycyl_aminpptds"/>
    <property type="match status" value="1"/>
</dbReference>
<dbReference type="Pfam" id="PF13180">
    <property type="entry name" value="PDZ_2"/>
    <property type="match status" value="1"/>
</dbReference>
<dbReference type="SMART" id="SM00228">
    <property type="entry name" value="PDZ"/>
    <property type="match status" value="1"/>
</dbReference>
<reference evidence="3" key="1">
    <citation type="journal article" date="2020" name="Int. J. Syst. Evol. Microbiol.">
        <title>Alteromonas alba sp. nov., a marine bacterium isolated from the seawater of the West Pacific Ocean.</title>
        <authorList>
            <person name="Sun C."/>
            <person name="Wu Y.-H."/>
            <person name="Xamxidin M."/>
            <person name="Cheng H."/>
            <person name="Xu X.-W."/>
        </authorList>
    </citation>
    <scope>NUCLEOTIDE SEQUENCE [LARGE SCALE GENOMIC DNA]</scope>
    <source>
        <strain evidence="3">9a2</strain>
    </source>
</reference>
<accession>A0ABX5CRI0</accession>
<dbReference type="Gene3D" id="2.60.40.3650">
    <property type="match status" value="1"/>
</dbReference>
<dbReference type="GO" id="GO:0008233">
    <property type="term" value="F:peptidase activity"/>
    <property type="evidence" value="ECO:0007669"/>
    <property type="project" value="UniProtKB-KW"/>
</dbReference>
<keyword evidence="2" id="KW-0645">Protease</keyword>
<dbReference type="Gene3D" id="2.30.42.10">
    <property type="match status" value="1"/>
</dbReference>
<evidence type="ECO:0000259" key="1">
    <source>
        <dbReference type="SMART" id="SM00228"/>
    </source>
</evidence>
<evidence type="ECO:0000313" key="3">
    <source>
        <dbReference type="Proteomes" id="UP000239539"/>
    </source>
</evidence>